<name>M1WTA7_PSEP2</name>
<dbReference type="SMART" id="SM00471">
    <property type="entry name" value="HDc"/>
    <property type="match status" value="1"/>
</dbReference>
<dbReference type="Gene3D" id="1.10.3210.10">
    <property type="entry name" value="Hypothetical protein af1432"/>
    <property type="match status" value="1"/>
</dbReference>
<dbReference type="PANTHER" id="PTHR43155:SF2">
    <property type="entry name" value="CYCLIC DI-GMP PHOSPHODIESTERASE PA4108"/>
    <property type="match status" value="1"/>
</dbReference>
<dbReference type="BioCyc" id="DPIE1322246:BN4_RS10820-MONOMER"/>
<gene>
    <name evidence="2" type="ordered locus">BN4_12152</name>
</gene>
<dbReference type="AlphaFoldDB" id="M1WTA7"/>
<dbReference type="PROSITE" id="PS51832">
    <property type="entry name" value="HD_GYP"/>
    <property type="match status" value="1"/>
</dbReference>
<dbReference type="Pfam" id="PF13487">
    <property type="entry name" value="HD_5"/>
    <property type="match status" value="1"/>
</dbReference>
<dbReference type="EMBL" id="FO203427">
    <property type="protein sequence ID" value="CCH49387.1"/>
    <property type="molecule type" value="Genomic_DNA"/>
</dbReference>
<dbReference type="CDD" id="cd00077">
    <property type="entry name" value="HDc"/>
    <property type="match status" value="1"/>
</dbReference>
<dbReference type="SUPFAM" id="SSF109604">
    <property type="entry name" value="HD-domain/PDEase-like"/>
    <property type="match status" value="1"/>
</dbReference>
<keyword evidence="3" id="KW-1185">Reference proteome</keyword>
<dbReference type="PANTHER" id="PTHR43155">
    <property type="entry name" value="CYCLIC DI-GMP PHOSPHODIESTERASE PA4108-RELATED"/>
    <property type="match status" value="1"/>
</dbReference>
<evidence type="ECO:0000313" key="3">
    <source>
        <dbReference type="Proteomes" id="UP000011724"/>
    </source>
</evidence>
<proteinExistence type="predicted"/>
<dbReference type="RefSeq" id="WP_015415431.1">
    <property type="nucleotide sequence ID" value="NC_020409.1"/>
</dbReference>
<reference evidence="2 3" key="1">
    <citation type="journal article" date="2013" name="PLoS ONE">
        <title>The first genomic and proteomic characterization of a deep-sea sulfate reducer: insights into the piezophilic lifestyle of Desulfovibrio piezophilus.</title>
        <authorList>
            <person name="Pradel N."/>
            <person name="Ji B."/>
            <person name="Gimenez G."/>
            <person name="Talla E."/>
            <person name="Lenoble P."/>
            <person name="Garel M."/>
            <person name="Tamburini C."/>
            <person name="Fourquet P."/>
            <person name="Lebrun R."/>
            <person name="Bertin P."/>
            <person name="Denis Y."/>
            <person name="Pophillat M."/>
            <person name="Barbe V."/>
            <person name="Ollivier B."/>
            <person name="Dolla A."/>
        </authorList>
    </citation>
    <scope>NUCLEOTIDE SEQUENCE [LARGE SCALE GENOMIC DNA]</scope>
    <source>
        <strain evidence="3">DSM 10523 / SB164P1</strain>
    </source>
</reference>
<dbReference type="KEGG" id="dpi:BN4_12152"/>
<evidence type="ECO:0000313" key="2">
    <source>
        <dbReference type="EMBL" id="CCH49387.1"/>
    </source>
</evidence>
<dbReference type="PATRIC" id="fig|879567.3.peg.2295"/>
<dbReference type="Proteomes" id="UP000011724">
    <property type="component" value="Chromosome"/>
</dbReference>
<organism evidence="2 3">
    <name type="scientific">Pseudodesulfovibrio piezophilus (strain DSM 21447 / JCM 15486 / C1TLV30)</name>
    <name type="common">Desulfovibrio piezophilus</name>
    <dbReference type="NCBI Taxonomy" id="1322246"/>
    <lineage>
        <taxon>Bacteria</taxon>
        <taxon>Pseudomonadati</taxon>
        <taxon>Thermodesulfobacteriota</taxon>
        <taxon>Desulfovibrionia</taxon>
        <taxon>Desulfovibrionales</taxon>
        <taxon>Desulfovibrionaceae</taxon>
    </lineage>
</organism>
<protein>
    <submittedName>
        <fullName evidence="2">HDIG domain protein</fullName>
    </submittedName>
</protein>
<sequence>MTPEYGKAMTAEEARQAMVKDPEVIRETTPVELPVELPLPADIKQVPIRVELREAATLYGEAVNYAHEFMKDVREGKPFDFNDAAPLVNGFIDSVFRNDSAAAAISKLRSFDEYTYTHCINVSILAVILGRKLGYSRSQLELVGIAGMFHDLGKAAIPGCILNKPGKLSEQEMNIMRTHPLHGYRILKEQKGIPEAVLRGALEHHEKHDGSGYPRGLEGDEISDTARLLAVVDVYDALTSKRVYKAPLPPGQVLGMMYQWRVTDYHPNIVEQFIKSMGVYPVGSFVRLTSGEYGVVLDHCPGNPLNPSVRVAFDSRMRAITMRTVELSRSEKLQVADVINPDEYGIDVFTLIH</sequence>
<evidence type="ECO:0000259" key="1">
    <source>
        <dbReference type="PROSITE" id="PS51832"/>
    </source>
</evidence>
<dbReference type="InterPro" id="IPR037522">
    <property type="entry name" value="HD_GYP_dom"/>
</dbReference>
<dbReference type="HOGENOM" id="CLU_000445_92_1_7"/>
<feature type="domain" description="HD-GYP" evidence="1">
    <location>
        <begin position="93"/>
        <end position="289"/>
    </location>
</feature>
<dbReference type="STRING" id="1322246.BN4_12152"/>
<dbReference type="OrthoDB" id="9802066at2"/>
<accession>M1WTA7</accession>
<dbReference type="eggNOG" id="COG2206">
    <property type="taxonomic scope" value="Bacteria"/>
</dbReference>
<dbReference type="InterPro" id="IPR003607">
    <property type="entry name" value="HD/PDEase_dom"/>
</dbReference>
<reference evidence="3" key="2">
    <citation type="journal article" date="2013" name="Stand. Genomic Sci.">
        <title>Complete genome sequence of Desulfocapsa sulfexigens, a marine deltaproteobacterium specialized in disproportionating inorganic sulfur compounds.</title>
        <authorList>
            <person name="Finster K.W."/>
            <person name="Kjeldsen K.U."/>
            <person name="Kube M."/>
            <person name="Reinhardt R."/>
            <person name="Mussmann M."/>
            <person name="Amann R."/>
            <person name="Schreiber L."/>
        </authorList>
    </citation>
    <scope>NUCLEOTIDE SEQUENCE [LARGE SCALE GENOMIC DNA]</scope>
    <source>
        <strain evidence="3">DSM 10523 / SB164P1</strain>
    </source>
</reference>
<dbReference type="InterPro" id="IPR006675">
    <property type="entry name" value="HDIG_dom"/>
</dbReference>
<dbReference type="NCBIfam" id="TIGR00277">
    <property type="entry name" value="HDIG"/>
    <property type="match status" value="1"/>
</dbReference>